<gene>
    <name evidence="1" type="ORF">MMDA13_gp73</name>
</gene>
<evidence type="ECO:0000313" key="2">
    <source>
        <dbReference type="Proteomes" id="UP000515820"/>
    </source>
</evidence>
<name>A0A7G3PKN5_9CAUD</name>
<dbReference type="GO" id="GO:0016787">
    <property type="term" value="F:hydrolase activity"/>
    <property type="evidence" value="ECO:0007669"/>
    <property type="project" value="UniProtKB-KW"/>
</dbReference>
<reference evidence="1 2" key="1">
    <citation type="journal article" date="2020" name="Viruses">
        <title>Characterization of vB_StuS_MMDA13, a Newly Discovered Bacteriophage Infecting the Agar-Degrading Species Sphingomonas turrisvirgatae.</title>
        <authorList>
            <person name="Marmo P."/>
            <person name="Thaller M.C."/>
            <person name="Di Lallo G."/>
            <person name="Henrici De Angelis L."/>
            <person name="Poerio N."/>
            <person name="De Santis F."/>
            <person name="Fraziano M."/>
            <person name="Migliore L."/>
            <person name="D'Andrea M.M."/>
        </authorList>
    </citation>
    <scope>NUCLEOTIDE SEQUENCE [LARGE SCALE GENOMIC DNA]</scope>
</reference>
<accession>A0A7G3PKN5</accession>
<dbReference type="Proteomes" id="UP000515820">
    <property type="component" value="Segment"/>
</dbReference>
<dbReference type="SUPFAM" id="SSF101386">
    <property type="entry name" value="all-alpha NTP pyrophosphatases"/>
    <property type="match status" value="1"/>
</dbReference>
<keyword evidence="2" id="KW-1185">Reference proteome</keyword>
<sequence>MEHDNGLSFKTLREANKRRLPQFKDAQGRTAHALPDGSDWSPAQWGQAVLGELGELANLEKKIIRGDFDMDDPTVHAKVQGEVAREFADIVTYLDIYAMQRGVDLGEATRIKFNEVSRRVGASVFIAKHDTLLVVDPGQMELDFERPL</sequence>
<dbReference type="Gene3D" id="1.10.287.1080">
    <property type="entry name" value="MazG-like"/>
    <property type="match status" value="1"/>
</dbReference>
<evidence type="ECO:0000313" key="1">
    <source>
        <dbReference type="EMBL" id="QHB80506.1"/>
    </source>
</evidence>
<proteinExistence type="predicted"/>
<dbReference type="EMBL" id="MN820898">
    <property type="protein sequence ID" value="QHB80506.1"/>
    <property type="molecule type" value="Genomic_DNA"/>
</dbReference>
<organism evidence="1 2">
    <name type="scientific">Sphingomonas phage vB_StuS_MMDA13</name>
    <dbReference type="NCBI Taxonomy" id="2686378"/>
    <lineage>
        <taxon>Viruses</taxon>
        <taxon>Duplodnaviria</taxon>
        <taxon>Heunggongvirae</taxon>
        <taxon>Uroviricota</taxon>
        <taxon>Caudoviricetes</taxon>
        <taxon>Queuovirinae</taxon>
        <taxon>Torvergatavirus</taxon>
        <taxon>Torvergatavirus MMDA13</taxon>
    </lineage>
</organism>
<keyword evidence="1" id="KW-0378">Hydrolase</keyword>
<protein>
    <submittedName>
        <fullName evidence="1">Putative nucleotide pyrophosphohydrolase</fullName>
    </submittedName>
</protein>